<dbReference type="Proteomes" id="UP000051677">
    <property type="component" value="Unassembled WGS sequence"/>
</dbReference>
<protein>
    <submittedName>
        <fullName evidence="1">Uncharacterized protein</fullName>
    </submittedName>
</protein>
<sequence length="144" mass="15880">MNGGNDWLNTVERLCAQGFNPDGPATGGAQVQVFDRTTNTMVYRQPIARTVRLEPAEPLLWFRQIIGTGPAFDVYECRVRSLCTEGATVAGEQVIFPQNPTQTNEYAVISAADPDQIATLDAWDTWKLTQTSAEQEESLDNLDA</sequence>
<gene>
    <name evidence="1" type="ORF">AO501_04380</name>
</gene>
<proteinExistence type="predicted"/>
<reference evidence="1 2" key="1">
    <citation type="submission" date="2015-10" db="EMBL/GenBank/DDBJ databases">
        <title>Mycobacterium gordonae draft genome assembly.</title>
        <authorList>
            <person name="Ustinova V."/>
            <person name="Smirnova T."/>
            <person name="Blagodatskikh K."/>
            <person name="Varlamov D."/>
            <person name="Larionova E."/>
            <person name="Chernousova L."/>
        </authorList>
    </citation>
    <scope>NUCLEOTIDE SEQUENCE [LARGE SCALE GENOMIC DNA]</scope>
    <source>
        <strain evidence="1 2">CTRI 14-8773</strain>
    </source>
</reference>
<organism evidence="1 2">
    <name type="scientific">Mycobacterium gordonae</name>
    <dbReference type="NCBI Taxonomy" id="1778"/>
    <lineage>
        <taxon>Bacteria</taxon>
        <taxon>Bacillati</taxon>
        <taxon>Actinomycetota</taxon>
        <taxon>Actinomycetes</taxon>
        <taxon>Mycobacteriales</taxon>
        <taxon>Mycobacteriaceae</taxon>
        <taxon>Mycobacterium</taxon>
    </lineage>
</organism>
<dbReference type="EMBL" id="LKTM01000136">
    <property type="protein sequence ID" value="KQH78929.1"/>
    <property type="molecule type" value="Genomic_DNA"/>
</dbReference>
<accession>A0A0Q2LSD2</accession>
<evidence type="ECO:0000313" key="1">
    <source>
        <dbReference type="EMBL" id="KQH78929.1"/>
    </source>
</evidence>
<comment type="caution">
    <text evidence="1">The sequence shown here is derived from an EMBL/GenBank/DDBJ whole genome shotgun (WGS) entry which is preliminary data.</text>
</comment>
<dbReference type="AlphaFoldDB" id="A0A0Q2LSD2"/>
<name>A0A0Q2LSD2_MYCGO</name>
<evidence type="ECO:0000313" key="2">
    <source>
        <dbReference type="Proteomes" id="UP000051677"/>
    </source>
</evidence>